<protein>
    <recommendedName>
        <fullName evidence="11">Exosortase/archaeosortase family protein</fullName>
    </recommendedName>
</protein>
<evidence type="ECO:0000256" key="1">
    <source>
        <dbReference type="ARBA" id="ARBA00004651"/>
    </source>
</evidence>
<keyword evidence="3" id="KW-0645">Protease</keyword>
<evidence type="ECO:0000256" key="2">
    <source>
        <dbReference type="ARBA" id="ARBA00022475"/>
    </source>
</evidence>
<sequence length="190" mass="21006">MFLLVLPPLLGFCVALLASGFKRLAQYKKELLILIVFSITNVIPRIPFDISQFTAKFAAFILWYMGTEVIRNGENIHLKTGSVEVYGGCSGIELIGQMLGIACLFLLMFTLDIKKRILVPIVATLVAFIVNGFRVALMANLVASNQREAFKYWHEGDGSLIFSLIAVLCLGVFCWFMLGSGTSNRSNAKT</sequence>
<keyword evidence="10" id="KW-1185">Reference proteome</keyword>
<keyword evidence="2" id="KW-1003">Cell membrane</keyword>
<dbReference type="NCBIfam" id="TIGR04178">
    <property type="entry name" value="exo_archaeo"/>
    <property type="match status" value="1"/>
</dbReference>
<reference evidence="9" key="1">
    <citation type="submission" date="2018-12" db="EMBL/GenBank/DDBJ databases">
        <authorList>
            <person name="Will S."/>
            <person name="Neumann-Schaal M."/>
            <person name="Henke P."/>
        </authorList>
    </citation>
    <scope>NUCLEOTIDE SEQUENCE</scope>
    <source>
        <strain evidence="9">PCC 7102</strain>
    </source>
</reference>
<dbReference type="InterPro" id="IPR019127">
    <property type="entry name" value="Exosortase"/>
</dbReference>
<dbReference type="GO" id="GO:0006508">
    <property type="term" value="P:proteolysis"/>
    <property type="evidence" value="ECO:0007669"/>
    <property type="project" value="UniProtKB-KW"/>
</dbReference>
<proteinExistence type="predicted"/>
<dbReference type="EMBL" id="RSCL01000025">
    <property type="protein sequence ID" value="RUT00227.1"/>
    <property type="molecule type" value="Genomic_DNA"/>
</dbReference>
<evidence type="ECO:0000256" key="3">
    <source>
        <dbReference type="ARBA" id="ARBA00022670"/>
    </source>
</evidence>
<dbReference type="GO" id="GO:0005886">
    <property type="term" value="C:plasma membrane"/>
    <property type="evidence" value="ECO:0007669"/>
    <property type="project" value="UniProtKB-SubCell"/>
</dbReference>
<evidence type="ECO:0000256" key="5">
    <source>
        <dbReference type="ARBA" id="ARBA00022801"/>
    </source>
</evidence>
<comment type="caution">
    <text evidence="9">The sequence shown here is derived from an EMBL/GenBank/DDBJ whole genome shotgun (WGS) entry which is preliminary data.</text>
</comment>
<dbReference type="GO" id="GO:0008233">
    <property type="term" value="F:peptidase activity"/>
    <property type="evidence" value="ECO:0007669"/>
    <property type="project" value="UniProtKB-KW"/>
</dbReference>
<accession>A0A433V2A7</accession>
<organism evidence="9 10">
    <name type="scientific">Dulcicalothrix desertica PCC 7102</name>
    <dbReference type="NCBI Taxonomy" id="232991"/>
    <lineage>
        <taxon>Bacteria</taxon>
        <taxon>Bacillati</taxon>
        <taxon>Cyanobacteriota</taxon>
        <taxon>Cyanophyceae</taxon>
        <taxon>Nostocales</taxon>
        <taxon>Calotrichaceae</taxon>
        <taxon>Dulcicalothrix</taxon>
    </lineage>
</organism>
<feature type="transmembrane region" description="Helical" evidence="8">
    <location>
        <begin position="159"/>
        <end position="178"/>
    </location>
</feature>
<evidence type="ECO:0000256" key="7">
    <source>
        <dbReference type="ARBA" id="ARBA00023136"/>
    </source>
</evidence>
<evidence type="ECO:0000313" key="10">
    <source>
        <dbReference type="Proteomes" id="UP000271624"/>
    </source>
</evidence>
<dbReference type="InterPro" id="IPR026392">
    <property type="entry name" value="Exo/Archaeosortase_dom"/>
</dbReference>
<gene>
    <name evidence="9" type="ORF">DSM106972_076750</name>
</gene>
<dbReference type="InterPro" id="IPR022505">
    <property type="entry name" value="Exosortase_cyanobac"/>
</dbReference>
<dbReference type="Pfam" id="PF09721">
    <property type="entry name" value="Exosortase_EpsH"/>
    <property type="match status" value="1"/>
</dbReference>
<reference evidence="9" key="2">
    <citation type="journal article" date="2019" name="Genome Biol. Evol.">
        <title>Day and night: Metabolic profiles and evolutionary relationships of six axenic non-marine cyanobacteria.</title>
        <authorList>
            <person name="Will S.E."/>
            <person name="Henke P."/>
            <person name="Boedeker C."/>
            <person name="Huang S."/>
            <person name="Brinkmann H."/>
            <person name="Rohde M."/>
            <person name="Jarek M."/>
            <person name="Friedl T."/>
            <person name="Seufert S."/>
            <person name="Schumacher M."/>
            <person name="Overmann J."/>
            <person name="Neumann-Schaal M."/>
            <person name="Petersen J."/>
        </authorList>
    </citation>
    <scope>NUCLEOTIDE SEQUENCE [LARGE SCALE GENOMIC DNA]</scope>
    <source>
        <strain evidence="9">PCC 7102</strain>
    </source>
</reference>
<name>A0A433V2A7_9CYAN</name>
<dbReference type="NCBIfam" id="TIGR03763">
    <property type="entry name" value="cyanoexo_CrtA"/>
    <property type="match status" value="1"/>
</dbReference>
<evidence type="ECO:0000256" key="4">
    <source>
        <dbReference type="ARBA" id="ARBA00022692"/>
    </source>
</evidence>
<feature type="transmembrane region" description="Helical" evidence="8">
    <location>
        <begin position="94"/>
        <end position="111"/>
    </location>
</feature>
<evidence type="ECO:0000256" key="6">
    <source>
        <dbReference type="ARBA" id="ARBA00022989"/>
    </source>
</evidence>
<dbReference type="AlphaFoldDB" id="A0A433V2A7"/>
<feature type="transmembrane region" description="Helical" evidence="8">
    <location>
        <begin position="118"/>
        <end position="139"/>
    </location>
</feature>
<comment type="subcellular location">
    <subcellularLocation>
        <location evidence="1">Cell membrane</location>
        <topology evidence="1">Multi-pass membrane protein</topology>
    </subcellularLocation>
</comment>
<evidence type="ECO:0000313" key="9">
    <source>
        <dbReference type="EMBL" id="RUT00227.1"/>
    </source>
</evidence>
<dbReference type="Proteomes" id="UP000271624">
    <property type="component" value="Unassembled WGS sequence"/>
</dbReference>
<keyword evidence="5" id="KW-0378">Hydrolase</keyword>
<keyword evidence="7 8" id="KW-0472">Membrane</keyword>
<evidence type="ECO:0008006" key="11">
    <source>
        <dbReference type="Google" id="ProtNLM"/>
    </source>
</evidence>
<keyword evidence="4 8" id="KW-0812">Transmembrane</keyword>
<evidence type="ECO:0000256" key="8">
    <source>
        <dbReference type="SAM" id="Phobius"/>
    </source>
</evidence>
<keyword evidence="6 8" id="KW-1133">Transmembrane helix</keyword>